<feature type="region of interest" description="Disordered" evidence="1">
    <location>
        <begin position="695"/>
        <end position="742"/>
    </location>
</feature>
<feature type="compositionally biased region" description="Low complexity" evidence="1">
    <location>
        <begin position="703"/>
        <end position="727"/>
    </location>
</feature>
<keyword evidence="2" id="KW-0812">Transmembrane</keyword>
<protein>
    <submittedName>
        <fullName evidence="3">Tape measure protein</fullName>
    </submittedName>
</protein>
<proteinExistence type="predicted"/>
<dbReference type="InterPro" id="IPR016024">
    <property type="entry name" value="ARM-type_fold"/>
</dbReference>
<feature type="transmembrane region" description="Helical" evidence="2">
    <location>
        <begin position="490"/>
        <end position="513"/>
    </location>
</feature>
<organism evidence="3 4">
    <name type="scientific">Microbacterium phage Megan</name>
    <dbReference type="NCBI Taxonomy" id="2656551"/>
    <lineage>
        <taxon>Viruses</taxon>
        <taxon>Duplodnaviria</taxon>
        <taxon>Heunggongvirae</taxon>
        <taxon>Uroviricota</taxon>
        <taxon>Caudoviricetes</taxon>
        <taxon>Hodgkinviridae</taxon>
        <taxon>Meganvirus</taxon>
        <taxon>Meganvirus megan</taxon>
    </lineage>
</organism>
<feature type="transmembrane region" description="Helical" evidence="2">
    <location>
        <begin position="424"/>
        <end position="448"/>
    </location>
</feature>
<feature type="transmembrane region" description="Helical" evidence="2">
    <location>
        <begin position="574"/>
        <end position="598"/>
    </location>
</feature>
<keyword evidence="2" id="KW-1133">Transmembrane helix</keyword>
<evidence type="ECO:0000256" key="1">
    <source>
        <dbReference type="SAM" id="MobiDB-lite"/>
    </source>
</evidence>
<feature type="transmembrane region" description="Helical" evidence="2">
    <location>
        <begin position="460"/>
        <end position="484"/>
    </location>
</feature>
<evidence type="ECO:0000256" key="2">
    <source>
        <dbReference type="SAM" id="Phobius"/>
    </source>
</evidence>
<dbReference type="KEGG" id="vg:80004987"/>
<name>A0A649VJZ0_9CAUD</name>
<keyword evidence="4" id="KW-1185">Reference proteome</keyword>
<evidence type="ECO:0000313" key="4">
    <source>
        <dbReference type="Proteomes" id="UP000425388"/>
    </source>
</evidence>
<evidence type="ECO:0000313" key="3">
    <source>
        <dbReference type="EMBL" id="QGJ92700.1"/>
    </source>
</evidence>
<accession>A0A649VJZ0</accession>
<dbReference type="SUPFAM" id="SSF48371">
    <property type="entry name" value="ARM repeat"/>
    <property type="match status" value="1"/>
</dbReference>
<dbReference type="GeneID" id="80004987"/>
<feature type="transmembrane region" description="Helical" evidence="2">
    <location>
        <begin position="534"/>
        <end position="554"/>
    </location>
</feature>
<reference evidence="3 4" key="1">
    <citation type="submission" date="2019-10" db="EMBL/GenBank/DDBJ databases">
        <authorList>
            <person name="Abad L.A."/>
            <person name="AUll H.A."/>
            <person name="Garlena R.A."/>
            <person name="Russell D.A."/>
            <person name="Pope W.H."/>
            <person name="Jacobs-Sera D."/>
            <person name="Hatfull G.F."/>
        </authorList>
    </citation>
    <scope>NUCLEOTIDE SEQUENCE [LARGE SCALE GENOMIC DNA]</scope>
</reference>
<gene>
    <name evidence="3" type="primary">30</name>
    <name evidence="3" type="ORF">PBI_MEGAN_30</name>
</gene>
<dbReference type="RefSeq" id="YP_010751321.1">
    <property type="nucleotide sequence ID" value="NC_073368.1"/>
</dbReference>
<feature type="region of interest" description="Disordered" evidence="1">
    <location>
        <begin position="1"/>
        <end position="37"/>
    </location>
</feature>
<dbReference type="EMBL" id="MN586020">
    <property type="protein sequence ID" value="QGJ92700.1"/>
    <property type="molecule type" value="Genomic_DNA"/>
</dbReference>
<dbReference type="Proteomes" id="UP000425388">
    <property type="component" value="Segment"/>
</dbReference>
<sequence length="774" mass="78417">MASDSIGTASIEIEADADDFESDVRSKTSNSKALGEEAGRGVGEGFKAGLTVLVGEALLEMGKMAAGAVKDFVVGATNAASDLQETATAIEAVFGAESAANIQAWAQSSATALGQSTQQALDAAKNFAVFGQSAGLTGSSLESFSTDLTKAASDMASFHNADPTEVIEAIGAGLRGESEPLRRFGVLMDDAALKAKAMELGIGDGTSTLTQQQKVLAAQALILGQVGAATDDFTETSGGLANQQRIMAAQWANLQASIGQLFLPVAQLATTAINQILGSLIPLSEELVGKAVPAIQAFADTILGAFSEGGIAGVLASLSSMRDGILETIIGSLPSIIEGIASFLPTAIGAIVNSAVQMWTGIITALTAVIPEVVSALGAAIPEILSALLSAIPTILDGALQMFTGIITALTTIIPQIVTTLVALIPQIITALITALPLLIQGAIALFQGIITGLTTAIPLILNAVLQLLPVLATALIGMLPALIEAAIQLFTALVEGVLTVVPDIIVAVLTLLPELINTLLGMLPSLIQSAIELFLGIVTAIVSAIPDILVALLEMLPQLISTLLQMIPQLITAAITLFLGIVTGLVQAIPTIIGALLDLIPQMVSALIGAAPQLLDAGVQAIQGFIDGIVSMASAVWDAAVGVVEGAIEGVKDFLGIASPSRLLRDIGKDTGQGYIDGIDAMAKDAQKAMEEMVTPPPAPSLEPSAAALGRPGATTPGAAGAQQGWSGAGGNAGLPPTAPQDIDINVIGDLHPERTARAVADALAEKVAVVAA</sequence>
<feature type="transmembrane region" description="Helical" evidence="2">
    <location>
        <begin position="399"/>
        <end position="418"/>
    </location>
</feature>
<keyword evidence="2" id="KW-0472">Membrane</keyword>